<name>A0A090JUH9_METFO</name>
<dbReference type="Pfam" id="PF02552">
    <property type="entry name" value="CO_dh"/>
    <property type="match status" value="1"/>
</dbReference>
<organism evidence="2">
    <name type="scientific">Methanobacterium formicicum</name>
    <dbReference type="NCBI Taxonomy" id="2162"/>
    <lineage>
        <taxon>Archaea</taxon>
        <taxon>Methanobacteriati</taxon>
        <taxon>Methanobacteriota</taxon>
        <taxon>Methanomada group</taxon>
        <taxon>Methanobacteria</taxon>
        <taxon>Methanobacteriales</taxon>
        <taxon>Methanobacteriaceae</taxon>
        <taxon>Methanobacterium</taxon>
    </lineage>
</organism>
<dbReference type="NCBIfam" id="TIGR00315">
    <property type="entry name" value="cdhB"/>
    <property type="match status" value="1"/>
</dbReference>
<comment type="subunit">
    <text evidence="1">Heterotetramer of two alpha and two epsilon subunits. The ACDS complex is made up of alpha, epsilon, beta, gamma and delta subunits with a probable stoichiometry of (alpha(2)epsilon(2))(4)-beta(8)-(gamma(1)delta(1))(8).</text>
</comment>
<dbReference type="EMBL" id="LN515531">
    <property type="protein sequence ID" value="CEA13116.1"/>
    <property type="molecule type" value="Genomic_DNA"/>
</dbReference>
<dbReference type="PIRSF" id="PIRSF006035">
    <property type="entry name" value="CO_dh_b_ACDS_e"/>
    <property type="match status" value="1"/>
</dbReference>
<dbReference type="InterPro" id="IPR003704">
    <property type="entry name" value="CdhB"/>
</dbReference>
<dbReference type="HAMAP" id="MF_01134">
    <property type="entry name" value="CdhB"/>
    <property type="match status" value="1"/>
</dbReference>
<protein>
    <recommendedName>
        <fullName evidence="1">Acetyl-CoA decarbonylase/synthase complex subunit epsilon</fullName>
        <shortName evidence="1">ACDS complex subunit epsilon</shortName>
    </recommendedName>
    <alternativeName>
        <fullName evidence="1">ACDS complex carbon monoxide dehydrogenase subunit epsilon</fullName>
        <shortName evidence="1">ACDS CODH subunit epsilon</shortName>
    </alternativeName>
</protein>
<dbReference type="Gene3D" id="3.40.50.1220">
    <property type="entry name" value="TPP-binding domain"/>
    <property type="match status" value="1"/>
</dbReference>
<accession>A0A090JUH9</accession>
<proteinExistence type="inferred from homology"/>
<dbReference type="InterPro" id="IPR029035">
    <property type="entry name" value="DHS-like_NAD/FAD-binding_dom"/>
</dbReference>
<comment type="function">
    <text evidence="1">Part of a complex that catalyzes the reversible cleavage of acetyl-CoA, allowing autotrophic growth from CO(2). The alpha-epsilon subcomponent functions as a carbon monoxide dehydrogenase. The precise role of the epsilon subunit is unclear; it may have a stabilizing role within the alpha(2)epsilon(2) component and/or be involved in electron transfer to FAD during a potential FAD-mediated CO oxidation.</text>
</comment>
<reference evidence="2" key="1">
    <citation type="submission" date="2014-08" db="EMBL/GenBank/DDBJ databases">
        <authorList>
            <person name="Wibberg D."/>
        </authorList>
    </citation>
    <scope>NUCLEOTIDE SEQUENCE</scope>
</reference>
<dbReference type="PATRIC" id="fig|2162.9.peg.786"/>
<dbReference type="GO" id="GO:0019385">
    <property type="term" value="P:methanogenesis, from acetate"/>
    <property type="evidence" value="ECO:0007669"/>
    <property type="project" value="InterPro"/>
</dbReference>
<dbReference type="KEGG" id="mfi:DSM1535_0762"/>
<dbReference type="SUPFAM" id="SSF52467">
    <property type="entry name" value="DHS-like NAD/FAD-binding domain"/>
    <property type="match status" value="1"/>
</dbReference>
<gene>
    <name evidence="1 2" type="primary">cdhB</name>
    <name evidence="2" type="ORF">DSM1535_0762</name>
</gene>
<sequence length="176" mass="19454">MVIKMANDRVIPWQPTVIAGPKQALLVTPETAELMIKKAKRPLLILGPLVKEDPVLSLATGIAKKWDLPVVTTADAYKAFKEKGLEPTAYGVVEIVNLLKDPEWSGLKGEGQHDLVIFLGCVYYIGSQGLSTLKHFAPHLKTLTICKFFHSNADASFPNMKDEEWFNYLEKMGTGG</sequence>
<comment type="similarity">
    <text evidence="1">Belongs to the CdhB family.</text>
</comment>
<evidence type="ECO:0000313" key="2">
    <source>
        <dbReference type="EMBL" id="CEA13116.1"/>
    </source>
</evidence>
<evidence type="ECO:0000256" key="1">
    <source>
        <dbReference type="HAMAP-Rule" id="MF_01134"/>
    </source>
</evidence>
<dbReference type="AlphaFoldDB" id="A0A090JUH9"/>